<proteinExistence type="predicted"/>
<feature type="non-terminal residue" evidence="1">
    <location>
        <position position="107"/>
    </location>
</feature>
<accession>A0A388TCX7</accession>
<keyword evidence="2" id="KW-1185">Reference proteome</keyword>
<dbReference type="Proteomes" id="UP000269352">
    <property type="component" value="Unassembled WGS sequence"/>
</dbReference>
<gene>
    <name evidence="1" type="ORF">NO1_1676</name>
</gene>
<name>A0A388TCX7_TERA1</name>
<sequence length="107" mass="11598">MSSISPPISQFSPIAQAAFLKNLGLEDKNGNGVIDKNAGEGYEKFSAKYGDADIGFAANGVTYGAANGQLEEPEIINHYYLNIRFKEPVETESIESEADAYIYANNI</sequence>
<protein>
    <submittedName>
        <fullName evidence="1">Uncharacterized protein</fullName>
    </submittedName>
</protein>
<dbReference type="AlphaFoldDB" id="A0A388TCX7"/>
<organism evidence="1 2">
    <name type="scientific">Termititenax aidoneus</name>
    <dbReference type="NCBI Taxonomy" id="2218524"/>
    <lineage>
        <taxon>Bacteria</taxon>
        <taxon>Bacillati</taxon>
        <taxon>Candidatus Margulisiibacteriota</taxon>
        <taxon>Candidatus Termititenacia</taxon>
        <taxon>Candidatus Termititenacales</taxon>
        <taxon>Candidatus Termititenacaceae</taxon>
        <taxon>Candidatus Termititenax</taxon>
    </lineage>
</organism>
<comment type="caution">
    <text evidence="1">The sequence shown here is derived from an EMBL/GenBank/DDBJ whole genome shotgun (WGS) entry which is preliminary data.</text>
</comment>
<evidence type="ECO:0000313" key="1">
    <source>
        <dbReference type="EMBL" id="GBR74515.1"/>
    </source>
</evidence>
<reference evidence="1 2" key="1">
    <citation type="journal article" date="2019" name="ISME J.">
        <title>Genome analyses of uncultured TG2/ZB3 bacteria in 'Margulisbacteria' specifically attached to ectosymbiotic spirochetes of protists in the termite gut.</title>
        <authorList>
            <person name="Utami Y.D."/>
            <person name="Kuwahara H."/>
            <person name="Igai K."/>
            <person name="Murakami T."/>
            <person name="Sugaya K."/>
            <person name="Morikawa T."/>
            <person name="Nagura Y."/>
            <person name="Yuki M."/>
            <person name="Deevong P."/>
            <person name="Inoue T."/>
            <person name="Kihara K."/>
            <person name="Lo N."/>
            <person name="Yamada A."/>
            <person name="Ohkuma M."/>
            <person name="Hongoh Y."/>
        </authorList>
    </citation>
    <scope>NUCLEOTIDE SEQUENCE [LARGE SCALE GENOMIC DNA]</scope>
    <source>
        <strain evidence="1">NkOx7-01</strain>
    </source>
</reference>
<evidence type="ECO:0000313" key="2">
    <source>
        <dbReference type="Proteomes" id="UP000269352"/>
    </source>
</evidence>
<dbReference type="EMBL" id="BGZN01000050">
    <property type="protein sequence ID" value="GBR74515.1"/>
    <property type="molecule type" value="Genomic_DNA"/>
</dbReference>